<sequence>MRDFTRPVIAPQTFTDAAGNTIEFGNRWAQFDNTPPEDSYSVESHLERFAPLHAVAEALIEHLTTNYEVTVEEDTAVLDDLVYSPDLSEVMRTVRLTPQPTASPLTFVFTRFPSVFVHAGAALDLRYPSCGCDACDETWQSAAEDLEWQTLAIVAGGLTEHLEKVRHWRRGLQRGMGLVRDLKQPASYGLRAADGSQSMGGSSEAADLPQHAQGKLQRLSTLLTDGRWQPWTPRAAE</sequence>
<dbReference type="RefSeq" id="WP_166330398.1">
    <property type="nucleotide sequence ID" value="NZ_CP049933.1"/>
</dbReference>
<proteinExistence type="predicted"/>
<accession>A0ABX6JWE4</accession>
<reference evidence="2 3" key="1">
    <citation type="submission" date="2020-03" db="EMBL/GenBank/DDBJ databases">
        <title>Leucobacter sp. nov., isolated from beetles.</title>
        <authorList>
            <person name="Hyun D.-W."/>
            <person name="Bae J.-W."/>
        </authorList>
    </citation>
    <scope>NUCLEOTIDE SEQUENCE [LARGE SCALE GENOMIC DNA]</scope>
    <source>
        <strain evidence="2 3">HDW9A</strain>
    </source>
</reference>
<name>A0ABX6JWE4_9MICO</name>
<evidence type="ECO:0000256" key="1">
    <source>
        <dbReference type="SAM" id="MobiDB-lite"/>
    </source>
</evidence>
<evidence type="ECO:0000313" key="2">
    <source>
        <dbReference type="EMBL" id="QIM18627.1"/>
    </source>
</evidence>
<protein>
    <submittedName>
        <fullName evidence="2">Uncharacterized protein</fullName>
    </submittedName>
</protein>
<dbReference type="EMBL" id="CP049933">
    <property type="protein sequence ID" value="QIM18627.1"/>
    <property type="molecule type" value="Genomic_DNA"/>
</dbReference>
<gene>
    <name evidence="2" type="ORF">G7066_08355</name>
</gene>
<keyword evidence="3" id="KW-1185">Reference proteome</keyword>
<dbReference type="Proteomes" id="UP000503441">
    <property type="component" value="Chromosome"/>
</dbReference>
<evidence type="ECO:0000313" key="3">
    <source>
        <dbReference type="Proteomes" id="UP000503441"/>
    </source>
</evidence>
<dbReference type="InterPro" id="IPR045773">
    <property type="entry name" value="DUF6226"/>
</dbReference>
<organism evidence="2 3">
    <name type="scientific">Leucobacter coleopterorum</name>
    <dbReference type="NCBI Taxonomy" id="2714933"/>
    <lineage>
        <taxon>Bacteria</taxon>
        <taxon>Bacillati</taxon>
        <taxon>Actinomycetota</taxon>
        <taxon>Actinomycetes</taxon>
        <taxon>Micrococcales</taxon>
        <taxon>Microbacteriaceae</taxon>
        <taxon>Leucobacter</taxon>
    </lineage>
</organism>
<dbReference type="Pfam" id="PF19736">
    <property type="entry name" value="DUF6226"/>
    <property type="match status" value="1"/>
</dbReference>
<feature type="region of interest" description="Disordered" evidence="1">
    <location>
        <begin position="191"/>
        <end position="213"/>
    </location>
</feature>